<dbReference type="Proteomes" id="UP000053105">
    <property type="component" value="Unassembled WGS sequence"/>
</dbReference>
<dbReference type="AlphaFoldDB" id="A0A0N0U6W4"/>
<reference evidence="6 7" key="1">
    <citation type="submission" date="2015-07" db="EMBL/GenBank/DDBJ databases">
        <title>The genome of Melipona quadrifasciata.</title>
        <authorList>
            <person name="Pan H."/>
            <person name="Kapheim K."/>
        </authorList>
    </citation>
    <scope>NUCLEOTIDE SEQUENCE [LARGE SCALE GENOMIC DNA]</scope>
    <source>
        <strain evidence="6">0111107301</strain>
        <tissue evidence="6">Whole body</tissue>
    </source>
</reference>
<dbReference type="InterPro" id="IPR001245">
    <property type="entry name" value="Ser-Thr/Tyr_kinase_cat_dom"/>
</dbReference>
<feature type="region of interest" description="Disordered" evidence="4">
    <location>
        <begin position="651"/>
        <end position="688"/>
    </location>
</feature>
<organism evidence="6 7">
    <name type="scientific">Melipona quadrifasciata</name>
    <dbReference type="NCBI Taxonomy" id="166423"/>
    <lineage>
        <taxon>Eukaryota</taxon>
        <taxon>Metazoa</taxon>
        <taxon>Ecdysozoa</taxon>
        <taxon>Arthropoda</taxon>
        <taxon>Hexapoda</taxon>
        <taxon>Insecta</taxon>
        <taxon>Pterygota</taxon>
        <taxon>Neoptera</taxon>
        <taxon>Endopterygota</taxon>
        <taxon>Hymenoptera</taxon>
        <taxon>Apocrita</taxon>
        <taxon>Aculeata</taxon>
        <taxon>Apoidea</taxon>
        <taxon>Anthophila</taxon>
        <taxon>Apidae</taxon>
        <taxon>Melipona</taxon>
    </lineage>
</organism>
<keyword evidence="3" id="KW-0597">Phosphoprotein</keyword>
<sequence>MPGSRSSTDPEHKSPRESGEDSEDESEILEESPCGRWLKRREESGWDFLFFGFTWYRTGMCSSCQRYHHGPQSITLLWVIRQQREFLVTHPVSLALTFIVDKLLGCLCMLDSFDSELSVSVIFKNESARLDHSTTRIHKIALLGQILPLFRLKAKHTFVYVGSKSTLAEGSTFGAARGSENEVTEMEVEQRDVPGIDCAYLAMDTEEGVEVVWNEVQFSERKNFKAQEEKIQLVFENLTQLEHPNIVKFHRYWTDTHNDKPRVIFITEYMSSGSLKQFLKRTKRNVKKLPLQAWKRWCTQILSALSYLHSCSPPIIHGNLTCDTIFIQHNGLVKIGSVAPDAIHHHVKTCRANMKNMHFVAPEYGNSVTPAIDIYSFGMCALEMAALEIQGNGDTVDPLSRPSARELLFHPVLFEVHSLKLLAAHALVNSATNISETITDEVLQRLYGPDTVVAEIKYQGRPPQQIRLSDIPVTEKLEKFVEDVKYGIYPLTAFMAKLPPPVRPRAISPEVTESVKSVTPEPVDVESRRVVNMMCNVKPREESCELLMTILLRMDDKMNRQLTCPVSQLDTSMLLAQELVHFGFINENDRDKIANLIEEALRSCFNKQMMKPGMLSLTNLPTQTTLLLPGPEFPCLQHFDNSVYNAATSHSDSVITNPLPKTSGLPVSSNTSRSHDDMEPPSNVESGS</sequence>
<proteinExistence type="predicted"/>
<feature type="compositionally biased region" description="Acidic residues" evidence="4">
    <location>
        <begin position="20"/>
        <end position="30"/>
    </location>
</feature>
<dbReference type="PANTHER" id="PTHR13902">
    <property type="entry name" value="SERINE/THREONINE-PROTEIN KINASE WNK WITH NO LYSINE -RELATED"/>
    <property type="match status" value="1"/>
</dbReference>
<dbReference type="Gene3D" id="3.30.200.20">
    <property type="entry name" value="Phosphorylase Kinase, domain 1"/>
    <property type="match status" value="1"/>
</dbReference>
<dbReference type="STRING" id="166423.A0A0N0U6W4"/>
<dbReference type="InterPro" id="IPR050588">
    <property type="entry name" value="WNK_Ser-Thr_kinase"/>
</dbReference>
<evidence type="ECO:0000256" key="3">
    <source>
        <dbReference type="ARBA" id="ARBA00022553"/>
    </source>
</evidence>
<dbReference type="OrthoDB" id="1034557at2759"/>
<feature type="compositionally biased region" description="Basic and acidic residues" evidence="4">
    <location>
        <begin position="8"/>
        <end position="19"/>
    </location>
</feature>
<evidence type="ECO:0000256" key="1">
    <source>
        <dbReference type="ARBA" id="ARBA00004496"/>
    </source>
</evidence>
<dbReference type="FunFam" id="3.30.200.20:FF:000098">
    <property type="entry name" value="Nuclear receptor-binding protein 1"/>
    <property type="match status" value="1"/>
</dbReference>
<dbReference type="InterPro" id="IPR011009">
    <property type="entry name" value="Kinase-like_dom_sf"/>
</dbReference>
<feature type="region of interest" description="Disordered" evidence="4">
    <location>
        <begin position="1"/>
        <end position="31"/>
    </location>
</feature>
<evidence type="ECO:0000256" key="4">
    <source>
        <dbReference type="SAM" id="MobiDB-lite"/>
    </source>
</evidence>
<accession>A0A0N0U6W4</accession>
<evidence type="ECO:0000256" key="2">
    <source>
        <dbReference type="ARBA" id="ARBA00022490"/>
    </source>
</evidence>
<keyword evidence="2" id="KW-0963">Cytoplasm</keyword>
<evidence type="ECO:0000313" key="6">
    <source>
        <dbReference type="EMBL" id="KOX79024.1"/>
    </source>
</evidence>
<keyword evidence="7" id="KW-1185">Reference proteome</keyword>
<dbReference type="GO" id="GO:0005737">
    <property type="term" value="C:cytoplasm"/>
    <property type="evidence" value="ECO:0007669"/>
    <property type="project" value="UniProtKB-SubCell"/>
</dbReference>
<dbReference type="Gene3D" id="1.10.510.10">
    <property type="entry name" value="Transferase(Phosphotransferase) domain 1"/>
    <property type="match status" value="1"/>
</dbReference>
<keyword evidence="6" id="KW-0675">Receptor</keyword>
<dbReference type="PROSITE" id="PS50011">
    <property type="entry name" value="PROTEIN_KINASE_DOM"/>
    <property type="match status" value="1"/>
</dbReference>
<dbReference type="InterPro" id="IPR000719">
    <property type="entry name" value="Prot_kinase_dom"/>
</dbReference>
<evidence type="ECO:0000259" key="5">
    <source>
        <dbReference type="PROSITE" id="PS50011"/>
    </source>
</evidence>
<name>A0A0N0U6W4_9HYME</name>
<dbReference type="Pfam" id="PF07714">
    <property type="entry name" value="PK_Tyr_Ser-Thr"/>
    <property type="match status" value="1"/>
</dbReference>
<feature type="domain" description="Protein kinase" evidence="5">
    <location>
        <begin position="161"/>
        <end position="481"/>
    </location>
</feature>
<evidence type="ECO:0000313" key="7">
    <source>
        <dbReference type="Proteomes" id="UP000053105"/>
    </source>
</evidence>
<comment type="subcellular location">
    <subcellularLocation>
        <location evidence="1">Cytoplasm</location>
    </subcellularLocation>
</comment>
<dbReference type="SUPFAM" id="SSF56112">
    <property type="entry name" value="Protein kinase-like (PK-like)"/>
    <property type="match status" value="1"/>
</dbReference>
<gene>
    <name evidence="6" type="ORF">WN51_10072</name>
</gene>
<dbReference type="GO" id="GO:0005524">
    <property type="term" value="F:ATP binding"/>
    <property type="evidence" value="ECO:0007669"/>
    <property type="project" value="InterPro"/>
</dbReference>
<feature type="compositionally biased region" description="Polar residues" evidence="4">
    <location>
        <begin position="651"/>
        <end position="672"/>
    </location>
</feature>
<dbReference type="GO" id="GO:0004672">
    <property type="term" value="F:protein kinase activity"/>
    <property type="evidence" value="ECO:0007669"/>
    <property type="project" value="InterPro"/>
</dbReference>
<protein>
    <submittedName>
        <fullName evidence="6">Nuclear receptor-binding protein like protein</fullName>
    </submittedName>
</protein>
<dbReference type="EMBL" id="KQ435716">
    <property type="protein sequence ID" value="KOX79024.1"/>
    <property type="molecule type" value="Genomic_DNA"/>
</dbReference>